<keyword evidence="5" id="KW-0560">Oxidoreductase</keyword>
<evidence type="ECO:0000256" key="8">
    <source>
        <dbReference type="ARBA" id="ARBA00034078"/>
    </source>
</evidence>
<dbReference type="Gene3D" id="3.40.228.10">
    <property type="entry name" value="Dimethylsulfoxide Reductase, domain 2"/>
    <property type="match status" value="1"/>
</dbReference>
<dbReference type="GO" id="GO:0016020">
    <property type="term" value="C:membrane"/>
    <property type="evidence" value="ECO:0007669"/>
    <property type="project" value="InterPro"/>
</dbReference>
<dbReference type="InterPro" id="IPR001041">
    <property type="entry name" value="2Fe-2S_ferredoxin-type"/>
</dbReference>
<dbReference type="CDD" id="cd02753">
    <property type="entry name" value="MopB_Formate-Dh-H"/>
    <property type="match status" value="1"/>
</dbReference>
<keyword evidence="6" id="KW-0408">Iron</keyword>
<feature type="domain" description="4Fe-4S ferredoxin-type" evidence="10">
    <location>
        <begin position="181"/>
        <end position="210"/>
    </location>
</feature>
<dbReference type="SUPFAM" id="SSF50692">
    <property type="entry name" value="ADC-like"/>
    <property type="match status" value="1"/>
</dbReference>
<name>A0A0P6XRC3_9CHLR</name>
<feature type="domain" description="4Fe-4S ferredoxin-type" evidence="10">
    <location>
        <begin position="138"/>
        <end position="167"/>
    </location>
</feature>
<dbReference type="PIRSF" id="PIRSF036643">
    <property type="entry name" value="FDH_alpha"/>
    <property type="match status" value="1"/>
</dbReference>
<dbReference type="PROSITE" id="PS51669">
    <property type="entry name" value="4FE4S_MOW_BIS_MGD"/>
    <property type="match status" value="1"/>
</dbReference>
<dbReference type="AlphaFoldDB" id="A0A0P6XRC3"/>
<dbReference type="PROSITE" id="PS51085">
    <property type="entry name" value="2FE2S_FER_2"/>
    <property type="match status" value="1"/>
</dbReference>
<dbReference type="FunFam" id="3.30.70.20:FF:000035">
    <property type="entry name" value="Iron hydrogenase 1"/>
    <property type="match status" value="1"/>
</dbReference>
<evidence type="ECO:0000313" key="13">
    <source>
        <dbReference type="Proteomes" id="UP000050417"/>
    </source>
</evidence>
<dbReference type="Pfam" id="PF00384">
    <property type="entry name" value="Molybdopterin"/>
    <property type="match status" value="1"/>
</dbReference>
<evidence type="ECO:0000256" key="6">
    <source>
        <dbReference type="ARBA" id="ARBA00023004"/>
    </source>
</evidence>
<dbReference type="InterPro" id="IPR017900">
    <property type="entry name" value="4Fe4S_Fe_S_CS"/>
</dbReference>
<dbReference type="GO" id="GO:0003954">
    <property type="term" value="F:NADH dehydrogenase activity"/>
    <property type="evidence" value="ECO:0007669"/>
    <property type="project" value="TreeGrafter"/>
</dbReference>
<evidence type="ECO:0000256" key="3">
    <source>
        <dbReference type="ARBA" id="ARBA00022723"/>
    </source>
</evidence>
<keyword evidence="3" id="KW-0479">Metal-binding</keyword>
<evidence type="ECO:0000256" key="7">
    <source>
        <dbReference type="ARBA" id="ARBA00023014"/>
    </source>
</evidence>
<dbReference type="GO" id="GO:0008137">
    <property type="term" value="F:NADH dehydrogenase (ubiquinone) activity"/>
    <property type="evidence" value="ECO:0007669"/>
    <property type="project" value="InterPro"/>
</dbReference>
<evidence type="ECO:0000256" key="4">
    <source>
        <dbReference type="ARBA" id="ARBA00022737"/>
    </source>
</evidence>
<dbReference type="InterPro" id="IPR050123">
    <property type="entry name" value="Prok_molybdopt-oxidoreductase"/>
</dbReference>
<dbReference type="GO" id="GO:0042773">
    <property type="term" value="P:ATP synthesis coupled electron transport"/>
    <property type="evidence" value="ECO:0007669"/>
    <property type="project" value="InterPro"/>
</dbReference>
<dbReference type="InterPro" id="IPR006657">
    <property type="entry name" value="MoPterin_dinucl-bd_dom"/>
</dbReference>
<comment type="cofactor">
    <cofactor evidence="8">
        <name>[2Fe-2S] cluster</name>
        <dbReference type="ChEBI" id="CHEBI:190135"/>
    </cofactor>
</comment>
<dbReference type="OrthoDB" id="9803192at2"/>
<dbReference type="InterPro" id="IPR006656">
    <property type="entry name" value="Mopterin_OxRdtase"/>
</dbReference>
<evidence type="ECO:0000259" key="10">
    <source>
        <dbReference type="PROSITE" id="PS51379"/>
    </source>
</evidence>
<dbReference type="EMBL" id="LGCL01000039">
    <property type="protein sequence ID" value="KPL72213.1"/>
    <property type="molecule type" value="Genomic_DNA"/>
</dbReference>
<dbReference type="NCBIfam" id="TIGR01591">
    <property type="entry name" value="Fdh-alpha"/>
    <property type="match status" value="1"/>
</dbReference>
<dbReference type="PROSITE" id="PS00551">
    <property type="entry name" value="MOLYBDOPTERIN_PROK_1"/>
    <property type="match status" value="1"/>
</dbReference>
<dbReference type="InterPro" id="IPR041924">
    <property type="entry name" value="Formate_Dh-H_N"/>
</dbReference>
<dbReference type="PATRIC" id="fig|1134406.4.peg.786"/>
<dbReference type="CDD" id="cd00207">
    <property type="entry name" value="fer2"/>
    <property type="match status" value="1"/>
</dbReference>
<dbReference type="Pfam" id="PF01568">
    <property type="entry name" value="Molydop_binding"/>
    <property type="match status" value="1"/>
</dbReference>
<dbReference type="GO" id="GO:0015942">
    <property type="term" value="P:formate metabolic process"/>
    <property type="evidence" value="ECO:0007669"/>
    <property type="project" value="InterPro"/>
</dbReference>
<dbReference type="InterPro" id="IPR027467">
    <property type="entry name" value="MopterinOxRdtase_cofactor_BS"/>
</dbReference>
<evidence type="ECO:0000256" key="1">
    <source>
        <dbReference type="ARBA" id="ARBA00007023"/>
    </source>
</evidence>
<dbReference type="GO" id="GO:0046872">
    <property type="term" value="F:metal ion binding"/>
    <property type="evidence" value="ECO:0007669"/>
    <property type="project" value="UniProtKB-KW"/>
</dbReference>
<keyword evidence="13" id="KW-1185">Reference proteome</keyword>
<evidence type="ECO:0000256" key="5">
    <source>
        <dbReference type="ARBA" id="ARBA00023002"/>
    </source>
</evidence>
<dbReference type="InterPro" id="IPR036010">
    <property type="entry name" value="2Fe-2S_ferredoxin-like_sf"/>
</dbReference>
<dbReference type="SMART" id="SM00926">
    <property type="entry name" value="Molybdop_Fe4S4"/>
    <property type="match status" value="1"/>
</dbReference>
<organism evidence="12 13">
    <name type="scientific">Ornatilinea apprima</name>
    <dbReference type="NCBI Taxonomy" id="1134406"/>
    <lineage>
        <taxon>Bacteria</taxon>
        <taxon>Bacillati</taxon>
        <taxon>Chloroflexota</taxon>
        <taxon>Anaerolineae</taxon>
        <taxon>Anaerolineales</taxon>
        <taxon>Anaerolineaceae</taxon>
        <taxon>Ornatilinea</taxon>
    </lineage>
</organism>
<dbReference type="InterPro" id="IPR009010">
    <property type="entry name" value="Asp_de-COase-like_dom_sf"/>
</dbReference>
<comment type="caution">
    <text evidence="12">The sequence shown here is derived from an EMBL/GenBank/DDBJ whole genome shotgun (WGS) entry which is preliminary data.</text>
</comment>
<reference evidence="12 13" key="1">
    <citation type="submission" date="2015-07" db="EMBL/GenBank/DDBJ databases">
        <title>Genome sequence of Ornatilinea apprima DSM 23815.</title>
        <authorList>
            <person name="Hemp J."/>
            <person name="Ward L.M."/>
            <person name="Pace L.A."/>
            <person name="Fischer W.W."/>
        </authorList>
    </citation>
    <scope>NUCLEOTIDE SEQUENCE [LARGE SCALE GENOMIC DNA]</scope>
    <source>
        <strain evidence="12 13">P3M-1</strain>
    </source>
</reference>
<dbReference type="RefSeq" id="WP_075063926.1">
    <property type="nucleotide sequence ID" value="NZ_LGCL01000039.1"/>
</dbReference>
<dbReference type="SUPFAM" id="SSF54292">
    <property type="entry name" value="2Fe-2S ferredoxin-like"/>
    <property type="match status" value="1"/>
</dbReference>
<keyword evidence="4" id="KW-0677">Repeat</keyword>
<dbReference type="GO" id="GO:0043546">
    <property type="term" value="F:molybdopterin cofactor binding"/>
    <property type="evidence" value="ECO:0007669"/>
    <property type="project" value="InterPro"/>
</dbReference>
<keyword evidence="7" id="KW-0411">Iron-sulfur</keyword>
<evidence type="ECO:0000256" key="2">
    <source>
        <dbReference type="ARBA" id="ARBA00022485"/>
    </source>
</evidence>
<dbReference type="FunFam" id="2.20.25.90:FF:000001">
    <property type="entry name" value="Formate dehydrogenase subunit alpha"/>
    <property type="match status" value="1"/>
</dbReference>
<dbReference type="InterPro" id="IPR006478">
    <property type="entry name" value="Formate_DH_asu"/>
</dbReference>
<dbReference type="Gene3D" id="2.40.40.20">
    <property type="match status" value="1"/>
</dbReference>
<comment type="similarity">
    <text evidence="1">In the C-terminal section; belongs to the prokaryotic molybdopterin-containing oxidoreductase family.</text>
</comment>
<dbReference type="Pfam" id="PF04879">
    <property type="entry name" value="Molybdop_Fe4S4"/>
    <property type="match status" value="1"/>
</dbReference>
<evidence type="ECO:0000259" key="11">
    <source>
        <dbReference type="PROSITE" id="PS51669"/>
    </source>
</evidence>
<dbReference type="InterPro" id="IPR054351">
    <property type="entry name" value="NADH_UbQ_OxRdtase_ferredoxin"/>
</dbReference>
<dbReference type="CDD" id="cd02790">
    <property type="entry name" value="MopB_CT_Formate-Dh_H"/>
    <property type="match status" value="1"/>
</dbReference>
<protein>
    <submittedName>
        <fullName evidence="12">Formate dehydrogenase</fullName>
    </submittedName>
</protein>
<dbReference type="InterPro" id="IPR041925">
    <property type="entry name" value="CT_Formate-Dh_H"/>
</dbReference>
<dbReference type="Gene3D" id="3.40.50.740">
    <property type="match status" value="1"/>
</dbReference>
<dbReference type="Gene3D" id="3.10.20.740">
    <property type="match status" value="1"/>
</dbReference>
<dbReference type="GO" id="GO:0008863">
    <property type="term" value="F:formate dehydrogenase (NAD+) activity"/>
    <property type="evidence" value="ECO:0007669"/>
    <property type="project" value="InterPro"/>
</dbReference>
<feature type="domain" description="2Fe-2S ferredoxin-type" evidence="9">
    <location>
        <begin position="1"/>
        <end position="78"/>
    </location>
</feature>
<dbReference type="STRING" id="1134406.ADN00_15420"/>
<sequence length="920" mass="101433">MVSLTINGKSVEAEPSWTILEAAQHADITIPTLCYHKDLSPHGGCRMCLVSVKGARGLVTSCTTPVNEGMEIETENADLANSRKSTLKLLLSAYYDAGYKEVDAENSELIRWAQYYGLDPKAEMAKEPRYQVNTDSNPFIWVDLNKCILCTRCIRACAEVQGRFVWGLAERGFESHIVAGLDETMLEARCESCGACVAYCPTGALDLKPSIDAPKAEKKVTTTCTYCGVGCEFDLNVVDNKVVRVTSNPNAPVNGMHTCVKGRFGYDFVHHPDRLTKPMVREYLLKGQPRPSKSDRGQWVETDWDTALNLIAQKMVSYRDTYGPDSIGVFSSAKCTNEENYLMNKFARQVIGTNNVDHCARLCHSSTVAGLATTLGSGAMTNPIADICANANSMLIIGSNTTEQHPVFGAKIRQAVLRRKVKLVVADPRKIDITEFAVLHLQQKPGTDIALVNGLMYIILEKGYENKVFIEERTEGFEAVRENVLQYPPERVSEITGIPVEQLYEAVEIFVQNAPMAVFWAMGITQHTVGVHNVYALADLQMMLGNFGIKGGGVNPLRGQNNVQGACDMGALPNVYPGYQAVTAEAAQKKFEDAWGVPLVNKVGRTVTEMIPATVDGSTKALYILGENPVMTDPDTNHVRHCLEELDFFVLQEIFPSETAVYADVLLPGVTFVEKTGTFTNTERRVQMVRQAVEPLGDARQDWWITSQIAKRIIDLGNRKPAAAPYAAWDYQNSDEIMKEIAALTPSYGGISHDRLNAGESLHWPCPDASHPGTPILHIGKFTRGKGLFLPAIHLDPSEMPDDNYPMVMTTGRVIYHWHGGEMTRRAKGLMEVYGQAKIEVSPSDAERLGLNKEVTKVKVTSRRGSITAEAWVTERVPEGLIYANFHFPENSANILTKAALDPISKIPEYKVTAVNIEAA</sequence>
<dbReference type="InterPro" id="IPR000283">
    <property type="entry name" value="NADH_UbQ_OxRdtase_75kDa_su_CS"/>
</dbReference>
<accession>A0A0P6XRC3</accession>
<dbReference type="Gene3D" id="3.30.70.20">
    <property type="match status" value="1"/>
</dbReference>
<gene>
    <name evidence="12" type="ORF">ADN00_15420</name>
</gene>
<dbReference type="InterPro" id="IPR017896">
    <property type="entry name" value="4Fe4S_Fe-S-bd"/>
</dbReference>
<dbReference type="GO" id="GO:0051539">
    <property type="term" value="F:4 iron, 4 sulfur cluster binding"/>
    <property type="evidence" value="ECO:0007669"/>
    <property type="project" value="UniProtKB-KW"/>
</dbReference>
<dbReference type="PROSITE" id="PS51379">
    <property type="entry name" value="4FE4S_FER_2"/>
    <property type="match status" value="2"/>
</dbReference>
<dbReference type="InterPro" id="IPR006963">
    <property type="entry name" value="Mopterin_OxRdtase_4Fe-4S_dom"/>
</dbReference>
<evidence type="ECO:0000313" key="12">
    <source>
        <dbReference type="EMBL" id="KPL72213.1"/>
    </source>
</evidence>
<dbReference type="SUPFAM" id="SSF53706">
    <property type="entry name" value="Formate dehydrogenase/DMSO reductase, domains 1-3"/>
    <property type="match status" value="1"/>
</dbReference>
<dbReference type="Pfam" id="PF22117">
    <property type="entry name" value="Fer4_Nqo3"/>
    <property type="match status" value="1"/>
</dbReference>
<dbReference type="PANTHER" id="PTHR43105:SF14">
    <property type="entry name" value="FORMATE DEHYDROGENASE H"/>
    <property type="match status" value="1"/>
</dbReference>
<feature type="domain" description="4Fe-4S Mo/W bis-MGD-type" evidence="11">
    <location>
        <begin position="217"/>
        <end position="273"/>
    </location>
</feature>
<dbReference type="PANTHER" id="PTHR43105">
    <property type="entry name" value="RESPIRATORY NITRATE REDUCTASE"/>
    <property type="match status" value="1"/>
</dbReference>
<evidence type="ECO:0000259" key="9">
    <source>
        <dbReference type="PROSITE" id="PS51085"/>
    </source>
</evidence>
<dbReference type="Pfam" id="PF13510">
    <property type="entry name" value="Fer2_4"/>
    <property type="match status" value="1"/>
</dbReference>
<dbReference type="Proteomes" id="UP000050417">
    <property type="component" value="Unassembled WGS sequence"/>
</dbReference>
<dbReference type="Gene3D" id="2.20.25.90">
    <property type="entry name" value="ADC-like domains"/>
    <property type="match status" value="1"/>
</dbReference>
<proteinExistence type="inferred from homology"/>
<dbReference type="PROSITE" id="PS00641">
    <property type="entry name" value="COMPLEX1_75K_1"/>
    <property type="match status" value="1"/>
</dbReference>
<keyword evidence="2" id="KW-0004">4Fe-4S</keyword>
<dbReference type="SUPFAM" id="SSF54862">
    <property type="entry name" value="4Fe-4S ferredoxins"/>
    <property type="match status" value="1"/>
</dbReference>
<dbReference type="PROSITE" id="PS00198">
    <property type="entry name" value="4FE4S_FER_1"/>
    <property type="match status" value="1"/>
</dbReference>